<dbReference type="AlphaFoldDB" id="A0AA90TA82"/>
<dbReference type="NCBIfam" id="TIGR04370">
    <property type="entry name" value="glyco_rpt_poly"/>
    <property type="match status" value="1"/>
</dbReference>
<feature type="transmembrane region" description="Helical" evidence="1">
    <location>
        <begin position="23"/>
        <end position="42"/>
    </location>
</feature>
<reference evidence="2" key="1">
    <citation type="submission" date="2023-08" db="EMBL/GenBank/DDBJ databases">
        <title>Nitrogen cycling bacteria in agricultural field soils.</title>
        <authorList>
            <person name="Jang J."/>
        </authorList>
    </citation>
    <scope>NUCLEOTIDE SEQUENCE</scope>
    <source>
        <strain evidence="2">PS3-36</strain>
    </source>
</reference>
<dbReference type="EMBL" id="JAVGVR010000001">
    <property type="protein sequence ID" value="MDQ6595002.1"/>
    <property type="molecule type" value="Genomic_DNA"/>
</dbReference>
<organism evidence="2 3">
    <name type="scientific">Bacillus salipaludis</name>
    <dbReference type="NCBI Taxonomy" id="2547811"/>
    <lineage>
        <taxon>Bacteria</taxon>
        <taxon>Bacillati</taxon>
        <taxon>Bacillota</taxon>
        <taxon>Bacilli</taxon>
        <taxon>Bacillales</taxon>
        <taxon>Bacillaceae</taxon>
        <taxon>Bacillus</taxon>
    </lineage>
</organism>
<keyword evidence="1" id="KW-0472">Membrane</keyword>
<proteinExistence type="predicted"/>
<keyword evidence="1" id="KW-0812">Transmembrane</keyword>
<feature type="transmembrane region" description="Helical" evidence="1">
    <location>
        <begin position="62"/>
        <end position="84"/>
    </location>
</feature>
<feature type="transmembrane region" description="Helical" evidence="1">
    <location>
        <begin position="178"/>
        <end position="194"/>
    </location>
</feature>
<dbReference type="InterPro" id="IPR029468">
    <property type="entry name" value="O-ag_pol_Wzy"/>
</dbReference>
<dbReference type="RefSeq" id="WP_308914232.1">
    <property type="nucleotide sequence ID" value="NZ_JAVGVR010000001.1"/>
</dbReference>
<keyword evidence="1" id="KW-1133">Transmembrane helix</keyword>
<name>A0AA90TA82_9BACI</name>
<evidence type="ECO:0000313" key="2">
    <source>
        <dbReference type="EMBL" id="MDQ6595002.1"/>
    </source>
</evidence>
<evidence type="ECO:0000256" key="1">
    <source>
        <dbReference type="SAM" id="Phobius"/>
    </source>
</evidence>
<feature type="transmembrane region" description="Helical" evidence="1">
    <location>
        <begin position="384"/>
        <end position="403"/>
    </location>
</feature>
<feature type="transmembrane region" description="Helical" evidence="1">
    <location>
        <begin position="224"/>
        <end position="244"/>
    </location>
</feature>
<sequence length="445" mass="49922">MIIIDISSTFFCNLFRTSRQIKIAAWFFIIMQLVGVYPRALITNSGLDSYIGPHSNEWIEKTYVVLILYNLFFLVGIFLSQLILNRKTIKNNQTSVESSLYSDLKKYVGPNGMLLSLIICSLPGVILLLTNHSTLINDSDIANTRAQTQGAGPKIILTEVPFMAVAIWYSFKKGIVKWKWWICTLFLLILSLLSGSRSQTLDFILVLVALRFIQTDLKLKIRTILSLSILGFILVYVGWIIVYARGMMRDFGGSFFMWASSAIKDNPINVFNLLTRKSLNGYDGLVSVVGTVPSYFNFHPGQLWFEMLTILVPRSLWPGKWDVDLVSNFTQIVWGWGAGGNFVTGAGALFIDSGMLGVALGSLLIGILTSFICRARVAENTNHWFAKVAVAVWCFFLARFTFAGGAMDANVAGRMLIEAIFIFIVVKFVTSYIIVVKPQYKIEKH</sequence>
<feature type="transmembrane region" description="Helical" evidence="1">
    <location>
        <begin position="112"/>
        <end position="131"/>
    </location>
</feature>
<feature type="transmembrane region" description="Helical" evidence="1">
    <location>
        <begin position="349"/>
        <end position="372"/>
    </location>
</feature>
<protein>
    <submittedName>
        <fullName evidence="2">O-antigen polysaccharide polymerase Wzy</fullName>
    </submittedName>
</protein>
<gene>
    <name evidence="2" type="primary">wzy</name>
    <name evidence="2" type="ORF">RCG21_00810</name>
</gene>
<evidence type="ECO:0000313" key="3">
    <source>
        <dbReference type="Proteomes" id="UP001178888"/>
    </source>
</evidence>
<dbReference type="Proteomes" id="UP001178888">
    <property type="component" value="Unassembled WGS sequence"/>
</dbReference>
<comment type="caution">
    <text evidence="2">The sequence shown here is derived from an EMBL/GenBank/DDBJ whole genome shotgun (WGS) entry which is preliminary data.</text>
</comment>
<feature type="transmembrane region" description="Helical" evidence="1">
    <location>
        <begin position="151"/>
        <end position="171"/>
    </location>
</feature>
<dbReference type="Pfam" id="PF14296">
    <property type="entry name" value="O-ag_pol_Wzy"/>
    <property type="match status" value="1"/>
</dbReference>
<feature type="transmembrane region" description="Helical" evidence="1">
    <location>
        <begin position="415"/>
        <end position="435"/>
    </location>
</feature>
<keyword evidence="3" id="KW-1185">Reference proteome</keyword>
<accession>A0AA90TA82</accession>